<dbReference type="AlphaFoldDB" id="A0A0F7WY07"/>
<protein>
    <submittedName>
        <fullName evidence="1">Uncharacterized protein</fullName>
    </submittedName>
</protein>
<gene>
    <name evidence="1" type="ORF">BN1224_GiD_A_02180</name>
</gene>
<proteinExistence type="predicted"/>
<accession>A0A0F7WY07</accession>
<name>A0A0F7WY07_CHLPN</name>
<organism evidence="1">
    <name type="scientific">Chlamydia pneumoniae</name>
    <name type="common">Chlamydophila pneumoniae</name>
    <dbReference type="NCBI Taxonomy" id="83558"/>
    <lineage>
        <taxon>Bacteria</taxon>
        <taxon>Pseudomonadati</taxon>
        <taxon>Chlamydiota</taxon>
        <taxon>Chlamydiia</taxon>
        <taxon>Chlamydiales</taxon>
        <taxon>Chlamydiaceae</taxon>
        <taxon>Chlamydia/Chlamydophila group</taxon>
        <taxon>Chlamydia</taxon>
    </lineage>
</organism>
<reference evidence="1" key="1">
    <citation type="submission" date="2015-05" db="EMBL/GenBank/DDBJ databases">
        <authorList>
            <person name="Rattei Thomas"/>
        </authorList>
    </citation>
    <scope>NUCLEOTIDE SEQUENCE</scope>
    <source>
        <strain evidence="1">GiD</strain>
    </source>
</reference>
<evidence type="ECO:0000313" key="1">
    <source>
        <dbReference type="EMBL" id="CRI41217.1"/>
    </source>
</evidence>
<dbReference type="EMBL" id="LN847008">
    <property type="protein sequence ID" value="CRI41217.1"/>
    <property type="molecule type" value="Genomic_DNA"/>
</dbReference>
<sequence length="315" mass="36807">MLVELEALKREFAHLKDQKPTSDQEITSLYQCLDHLEFVLLGLGQDKFLKATEDEDVLFESQKAIDAWNALLTKARDVLGLGDIGAIYQTIEFLGAYLSKVNRRAFCIASEIHFLKTAIRDLNAYYLLDFRWPLCKIEEFVDWGNDCVEIAKRKLCTFEKETKELNESLLREEHAVEKCSIQDLQRKLSDIIIELHDVSLFCFSKTPSQEEYQKDCLYQSRLRYLLLLYEYTLLCKTSTDFQEQARAKEEFIREKFSLLELEKGIKQTKELEFAIAKSKLERGCLVMRKYEAAAKHSLDSMFEEETVKSPRKDTE</sequence>